<name>A0A561UPV0_9ACTN</name>
<dbReference type="OrthoDB" id="5187794at2"/>
<comment type="caution">
    <text evidence="2">The sequence shown here is derived from an EMBL/GenBank/DDBJ whole genome shotgun (WGS) entry which is preliminary data.</text>
</comment>
<dbReference type="EMBL" id="VIWT01000001">
    <property type="protein sequence ID" value="TWG01395.1"/>
    <property type="molecule type" value="Genomic_DNA"/>
</dbReference>
<evidence type="ECO:0000313" key="3">
    <source>
        <dbReference type="Proteomes" id="UP000317940"/>
    </source>
</evidence>
<keyword evidence="1" id="KW-1133">Transmembrane helix</keyword>
<feature type="transmembrane region" description="Helical" evidence="1">
    <location>
        <begin position="16"/>
        <end position="37"/>
    </location>
</feature>
<accession>A0A561UPV0</accession>
<keyword evidence="3" id="KW-1185">Reference proteome</keyword>
<protein>
    <submittedName>
        <fullName evidence="2">Uncharacterized protein DUF4383</fullName>
    </submittedName>
</protein>
<keyword evidence="1" id="KW-0472">Membrane</keyword>
<sequence>MKLQDELPVDHRLAQVYRAGAGLMGLLLLIWGCFGLAGEPGFLSTHGQNVAGMSSNGALSVLSIVFGGILFIAAIIGGNIASWTNMVVGAVFFLAGFVGLIALDSSWNHLAFRLANVLFSFVFGLVIATFGMYGRVSGHLPHDNPYWQRRHPGERAPEEEIAGRWHVPAFKTVLRPTVHHHA</sequence>
<proteinExistence type="predicted"/>
<dbReference type="AlphaFoldDB" id="A0A561UPV0"/>
<reference evidence="2 3" key="1">
    <citation type="submission" date="2019-06" db="EMBL/GenBank/DDBJ databases">
        <title>Sequencing the genomes of 1000 actinobacteria strains.</title>
        <authorList>
            <person name="Klenk H.-P."/>
        </authorList>
    </citation>
    <scope>NUCLEOTIDE SEQUENCE [LARGE SCALE GENOMIC DNA]</scope>
    <source>
        <strain evidence="2 3">DSM 44826</strain>
    </source>
</reference>
<evidence type="ECO:0000256" key="1">
    <source>
        <dbReference type="SAM" id="Phobius"/>
    </source>
</evidence>
<dbReference type="Pfam" id="PF14325">
    <property type="entry name" value="DUF4383"/>
    <property type="match status" value="1"/>
</dbReference>
<organism evidence="2 3">
    <name type="scientific">Kitasatospora viridis</name>
    <dbReference type="NCBI Taxonomy" id="281105"/>
    <lineage>
        <taxon>Bacteria</taxon>
        <taxon>Bacillati</taxon>
        <taxon>Actinomycetota</taxon>
        <taxon>Actinomycetes</taxon>
        <taxon>Kitasatosporales</taxon>
        <taxon>Streptomycetaceae</taxon>
        <taxon>Kitasatospora</taxon>
    </lineage>
</organism>
<gene>
    <name evidence="2" type="ORF">FHX73_115288</name>
</gene>
<evidence type="ECO:0000313" key="2">
    <source>
        <dbReference type="EMBL" id="TWG01395.1"/>
    </source>
</evidence>
<feature type="transmembrane region" description="Helical" evidence="1">
    <location>
        <begin position="58"/>
        <end position="77"/>
    </location>
</feature>
<keyword evidence="1" id="KW-0812">Transmembrane</keyword>
<dbReference type="Proteomes" id="UP000317940">
    <property type="component" value="Unassembled WGS sequence"/>
</dbReference>
<feature type="transmembrane region" description="Helical" evidence="1">
    <location>
        <begin position="110"/>
        <end position="133"/>
    </location>
</feature>
<feature type="transmembrane region" description="Helical" evidence="1">
    <location>
        <begin position="83"/>
        <end position="103"/>
    </location>
</feature>
<dbReference type="RefSeq" id="WP_145907644.1">
    <property type="nucleotide sequence ID" value="NZ_BAAAMZ010000007.1"/>
</dbReference>